<evidence type="ECO:0000313" key="5">
    <source>
        <dbReference type="Proteomes" id="UP000198669"/>
    </source>
</evidence>
<dbReference type="OrthoDB" id="31046at2157"/>
<dbReference type="InterPro" id="IPR036388">
    <property type="entry name" value="WH-like_DNA-bd_sf"/>
</dbReference>
<dbReference type="Proteomes" id="UP000198669">
    <property type="component" value="Unassembled WGS sequence"/>
</dbReference>
<accession>A0A1L3Q4N8</accession>
<evidence type="ECO:0000313" key="4">
    <source>
        <dbReference type="Proteomes" id="UP000186879"/>
    </source>
</evidence>
<dbReference type="EMBL" id="FNMU01000002">
    <property type="protein sequence ID" value="SDW37396.1"/>
    <property type="molecule type" value="Genomic_DNA"/>
</dbReference>
<dbReference type="AlphaFoldDB" id="A0A1L3Q4N8"/>
<dbReference type="KEGG" id="mhaz:BHR79_09670"/>
<gene>
    <name evidence="1" type="ORF">BHR79_09670</name>
    <name evidence="2" type="ORF">EFE40_05590</name>
    <name evidence="3" type="ORF">SAMN04515625_0853</name>
</gene>
<evidence type="ECO:0000313" key="1">
    <source>
        <dbReference type="EMBL" id="APH39721.1"/>
    </source>
</evidence>
<proteinExistence type="predicted"/>
<dbReference type="RefSeq" id="WP_072562137.1">
    <property type="nucleotide sequence ID" value="NZ_CP017921.1"/>
</dbReference>
<reference evidence="3 5" key="2">
    <citation type="submission" date="2016-10" db="EMBL/GenBank/DDBJ databases">
        <authorList>
            <person name="de Groot N.N."/>
        </authorList>
    </citation>
    <scope>NUCLEOTIDE SEQUENCE [LARGE SCALE GENOMIC DNA]</scope>
    <source>
        <strain evidence="3 5">Z-7982</strain>
    </source>
</reference>
<dbReference type="SUPFAM" id="SSF46785">
    <property type="entry name" value="Winged helix' DNA-binding domain"/>
    <property type="match status" value="1"/>
</dbReference>
<dbReference type="EMBL" id="RJJG01000004">
    <property type="protein sequence ID" value="RNI08941.1"/>
    <property type="molecule type" value="Genomic_DNA"/>
</dbReference>
<protein>
    <submittedName>
        <fullName evidence="2">Lrp/AsnC family transcriptional regulator</fullName>
    </submittedName>
    <submittedName>
        <fullName evidence="1">MarR family transcriptional regulator</fullName>
    </submittedName>
</protein>
<reference evidence="1 4" key="1">
    <citation type="submission" date="2016-10" db="EMBL/GenBank/DDBJ databases">
        <title>Methanohalophilus halophilus.</title>
        <authorList>
            <person name="L'haridon S."/>
        </authorList>
    </citation>
    <scope>NUCLEOTIDE SEQUENCE [LARGE SCALE GENOMIC DNA]</scope>
    <source>
        <strain evidence="1 4">Z-7982</strain>
    </source>
</reference>
<dbReference type="Proteomes" id="UP000267921">
    <property type="component" value="Unassembled WGS sequence"/>
</dbReference>
<dbReference type="Gene3D" id="1.10.10.10">
    <property type="entry name" value="Winged helix-like DNA-binding domain superfamily/Winged helix DNA-binding domain"/>
    <property type="match status" value="1"/>
</dbReference>
<evidence type="ECO:0000313" key="6">
    <source>
        <dbReference type="Proteomes" id="UP000267921"/>
    </source>
</evidence>
<name>A0A1L3Q4N8_9EURY</name>
<dbReference type="EMBL" id="CP017921">
    <property type="protein sequence ID" value="APH39721.1"/>
    <property type="molecule type" value="Genomic_DNA"/>
</dbReference>
<evidence type="ECO:0000313" key="3">
    <source>
        <dbReference type="EMBL" id="SDW37396.1"/>
    </source>
</evidence>
<sequence>MGIEEEALSLIRKHPEGVYQNELWKDLDIDSRKCSRLISRMMKEGKIIREPAVANGSRTYLIKATTPDEKTYELMLAAGMFSPCTGCRLACHPEHCESLTEWILRLIKEKQNQA</sequence>
<organism evidence="1 4">
    <name type="scientific">Methanohalophilus halophilus</name>
    <dbReference type="NCBI Taxonomy" id="2177"/>
    <lineage>
        <taxon>Archaea</taxon>
        <taxon>Methanobacteriati</taxon>
        <taxon>Methanobacteriota</taxon>
        <taxon>Stenosarchaea group</taxon>
        <taxon>Methanomicrobia</taxon>
        <taxon>Methanosarcinales</taxon>
        <taxon>Methanosarcinaceae</taxon>
        <taxon>Methanohalophilus</taxon>
    </lineage>
</organism>
<dbReference type="InterPro" id="IPR036390">
    <property type="entry name" value="WH_DNA-bd_sf"/>
</dbReference>
<keyword evidence="4" id="KW-1185">Reference proteome</keyword>
<reference evidence="2 6" key="3">
    <citation type="submission" date="2018-10" db="EMBL/GenBank/DDBJ databases">
        <title>Cultivation of a novel Methanohalophilus strain from Kebrit Deep of the Red Sea and a genomic comparison of members of the genus Methanohalophilus.</title>
        <authorList>
            <person name="Guan Y."/>
            <person name="Ngugi D.K."/>
            <person name="Stingl U."/>
        </authorList>
    </citation>
    <scope>NUCLEOTIDE SEQUENCE [LARGE SCALE GENOMIC DNA]</scope>
    <source>
        <strain evidence="2 6">DSM 3094</strain>
    </source>
</reference>
<dbReference type="GeneID" id="30584040"/>
<dbReference type="STRING" id="2177.BHR79_09670"/>
<evidence type="ECO:0000313" key="2">
    <source>
        <dbReference type="EMBL" id="RNI08941.1"/>
    </source>
</evidence>
<dbReference type="Proteomes" id="UP000186879">
    <property type="component" value="Chromosome"/>
</dbReference>